<sequence>MSDGRRQDADQPEAERRVDGGGRKNPLPQSEARRGNAQPKGAAAPERTPMARTLTAGGGREITIEEESGAAAAEIMIGERRRAAQADDAGRRPVSAGRASARAILAGALVAGVSAFLLGLRWRGTTRRMPRPQAGQRLTIIRRTRFIVQPARSRV</sequence>
<feature type="region of interest" description="Disordered" evidence="1">
    <location>
        <begin position="1"/>
        <end position="67"/>
    </location>
</feature>
<keyword evidence="2" id="KW-1133">Transmembrane helix</keyword>
<reference evidence="3 4" key="1">
    <citation type="submission" date="2013-07" db="EMBL/GenBank/DDBJ databases">
        <title>Completed genome of Sphingomonas sanxanigenens NX02.</title>
        <authorList>
            <person name="Ma T."/>
            <person name="Huang H."/>
            <person name="Wu M."/>
            <person name="Li X."/>
            <person name="Li G."/>
        </authorList>
    </citation>
    <scope>NUCLEOTIDE SEQUENCE [LARGE SCALE GENOMIC DNA]</scope>
    <source>
        <strain evidence="3 4">NX02</strain>
    </source>
</reference>
<evidence type="ECO:0000313" key="3">
    <source>
        <dbReference type="EMBL" id="AHE56075.1"/>
    </source>
</evidence>
<dbReference type="Proteomes" id="UP000018851">
    <property type="component" value="Chromosome"/>
</dbReference>
<evidence type="ECO:0000256" key="1">
    <source>
        <dbReference type="SAM" id="MobiDB-lite"/>
    </source>
</evidence>
<dbReference type="HOGENOM" id="CLU_1694415_0_0_5"/>
<organism evidence="3 4">
    <name type="scientific">Sphingomonas sanxanigenens DSM 19645 = NX02</name>
    <dbReference type="NCBI Taxonomy" id="1123269"/>
    <lineage>
        <taxon>Bacteria</taxon>
        <taxon>Pseudomonadati</taxon>
        <taxon>Pseudomonadota</taxon>
        <taxon>Alphaproteobacteria</taxon>
        <taxon>Sphingomonadales</taxon>
        <taxon>Sphingomonadaceae</taxon>
        <taxon>Sphingomonas</taxon>
    </lineage>
</organism>
<dbReference type="PATRIC" id="fig|1123269.5.peg.4352"/>
<name>W0AK84_9SPHN</name>
<feature type="compositionally biased region" description="Basic and acidic residues" evidence="1">
    <location>
        <begin position="1"/>
        <end position="22"/>
    </location>
</feature>
<feature type="transmembrane region" description="Helical" evidence="2">
    <location>
        <begin position="103"/>
        <end position="122"/>
    </location>
</feature>
<dbReference type="EMBL" id="CP006644">
    <property type="protein sequence ID" value="AHE56075.1"/>
    <property type="molecule type" value="Genomic_DNA"/>
</dbReference>
<keyword evidence="2" id="KW-0812">Transmembrane</keyword>
<dbReference type="AlphaFoldDB" id="W0AK84"/>
<evidence type="ECO:0000256" key="2">
    <source>
        <dbReference type="SAM" id="Phobius"/>
    </source>
</evidence>
<keyword evidence="2" id="KW-0472">Membrane</keyword>
<dbReference type="STRING" id="1123269.NX02_22260"/>
<keyword evidence="4" id="KW-1185">Reference proteome</keyword>
<protein>
    <submittedName>
        <fullName evidence="3">Uncharacterized protein</fullName>
    </submittedName>
</protein>
<accession>W0AK84</accession>
<evidence type="ECO:0000313" key="4">
    <source>
        <dbReference type="Proteomes" id="UP000018851"/>
    </source>
</evidence>
<dbReference type="KEGG" id="ssan:NX02_22260"/>
<dbReference type="RefSeq" id="WP_025294207.1">
    <property type="nucleotide sequence ID" value="NZ_CP006644.1"/>
</dbReference>
<proteinExistence type="predicted"/>
<gene>
    <name evidence="3" type="ORF">NX02_22260</name>
</gene>